<feature type="binding site" evidence="11">
    <location>
        <position position="171"/>
    </location>
    <ligand>
        <name>NAD(+)</name>
        <dbReference type="ChEBI" id="CHEBI:57540"/>
    </ligand>
</feature>
<dbReference type="Gene3D" id="3.40.50.10190">
    <property type="entry name" value="BRCT domain"/>
    <property type="match status" value="1"/>
</dbReference>
<comment type="caution">
    <text evidence="13">The sequence shown here is derived from an EMBL/GenBank/DDBJ whole genome shotgun (WGS) entry which is preliminary data.</text>
</comment>
<evidence type="ECO:0000256" key="2">
    <source>
        <dbReference type="ARBA" id="ARBA00022598"/>
    </source>
</evidence>
<dbReference type="PROSITE" id="PS01056">
    <property type="entry name" value="DNA_LIGASE_N2"/>
    <property type="match status" value="1"/>
</dbReference>
<dbReference type="SUPFAM" id="SSF52113">
    <property type="entry name" value="BRCT domain"/>
    <property type="match status" value="1"/>
</dbReference>
<feature type="binding site" evidence="11">
    <location>
        <position position="286"/>
    </location>
    <ligand>
        <name>NAD(+)</name>
        <dbReference type="ChEBI" id="CHEBI:57540"/>
    </ligand>
</feature>
<dbReference type="InterPro" id="IPR003583">
    <property type="entry name" value="Hlx-hairpin-Hlx_DNA-bd_motif"/>
</dbReference>
<evidence type="ECO:0000256" key="6">
    <source>
        <dbReference type="ARBA" id="ARBA00022833"/>
    </source>
</evidence>
<feature type="domain" description="BRCT" evidence="12">
    <location>
        <begin position="588"/>
        <end position="668"/>
    </location>
</feature>
<dbReference type="CDD" id="cd00114">
    <property type="entry name" value="LIGANc"/>
    <property type="match status" value="1"/>
</dbReference>
<feature type="binding site" evidence="11">
    <location>
        <position position="407"/>
    </location>
    <ligand>
        <name>Zn(2+)</name>
        <dbReference type="ChEBI" id="CHEBI:29105"/>
    </ligand>
</feature>
<accession>A0ABW9K289</accession>
<evidence type="ECO:0000256" key="7">
    <source>
        <dbReference type="ARBA" id="ARBA00022842"/>
    </source>
</evidence>
<dbReference type="CDD" id="cd17748">
    <property type="entry name" value="BRCT_DNA_ligase_like"/>
    <property type="match status" value="1"/>
</dbReference>
<feature type="binding site" evidence="11">
    <location>
        <position position="404"/>
    </location>
    <ligand>
        <name>Zn(2+)</name>
        <dbReference type="ChEBI" id="CHEBI:29105"/>
    </ligand>
</feature>
<proteinExistence type="inferred from homology"/>
<feature type="binding site" evidence="11">
    <location>
        <position position="428"/>
    </location>
    <ligand>
        <name>Zn(2+)</name>
        <dbReference type="ChEBI" id="CHEBI:29105"/>
    </ligand>
</feature>
<organism evidence="13 14">
    <name type="scientific">Chryseobacterium kwangjuense</name>
    <dbReference type="NCBI Taxonomy" id="267125"/>
    <lineage>
        <taxon>Bacteria</taxon>
        <taxon>Pseudomonadati</taxon>
        <taxon>Bacteroidota</taxon>
        <taxon>Flavobacteriia</taxon>
        <taxon>Flavobacteriales</taxon>
        <taxon>Weeksellaceae</taxon>
        <taxon>Chryseobacterium group</taxon>
        <taxon>Chryseobacterium</taxon>
    </lineage>
</organism>
<evidence type="ECO:0000256" key="11">
    <source>
        <dbReference type="HAMAP-Rule" id="MF_01588"/>
    </source>
</evidence>
<dbReference type="InterPro" id="IPR004149">
    <property type="entry name" value="Znf_DNAligase_C4"/>
</dbReference>
<dbReference type="InterPro" id="IPR004150">
    <property type="entry name" value="NAD_DNA_ligase_OB"/>
</dbReference>
<keyword evidence="6 11" id="KW-0862">Zinc</keyword>
<dbReference type="Gene3D" id="1.10.287.610">
    <property type="entry name" value="Helix hairpin bin"/>
    <property type="match status" value="1"/>
</dbReference>
<comment type="similarity">
    <text evidence="11">Belongs to the NAD-dependent DNA ligase family. LigA subfamily.</text>
</comment>
<feature type="binding site" evidence="11">
    <location>
        <position position="422"/>
    </location>
    <ligand>
        <name>Zn(2+)</name>
        <dbReference type="ChEBI" id="CHEBI:29105"/>
    </ligand>
</feature>
<evidence type="ECO:0000256" key="4">
    <source>
        <dbReference type="ARBA" id="ARBA00022723"/>
    </source>
</evidence>
<feature type="binding site" evidence="11">
    <location>
        <position position="310"/>
    </location>
    <ligand>
        <name>NAD(+)</name>
        <dbReference type="ChEBI" id="CHEBI:57540"/>
    </ligand>
</feature>
<evidence type="ECO:0000256" key="9">
    <source>
        <dbReference type="ARBA" id="ARBA00023204"/>
    </source>
</evidence>
<dbReference type="EMBL" id="JBJXVJ010000002">
    <property type="protein sequence ID" value="MFN1217429.1"/>
    <property type="molecule type" value="Genomic_DNA"/>
</dbReference>
<dbReference type="InterPro" id="IPR041663">
    <property type="entry name" value="DisA/LigA_HHH"/>
</dbReference>
<dbReference type="PANTHER" id="PTHR23389">
    <property type="entry name" value="CHROMOSOME TRANSMISSION FIDELITY FACTOR 18"/>
    <property type="match status" value="1"/>
</dbReference>
<dbReference type="Pfam" id="PF03120">
    <property type="entry name" value="OB_DNA_ligase"/>
    <property type="match status" value="1"/>
</dbReference>
<keyword evidence="3 11" id="KW-0235">DNA replication</keyword>
<keyword evidence="7 11" id="KW-0460">Magnesium</keyword>
<dbReference type="InterPro" id="IPR033136">
    <property type="entry name" value="DNA_ligase_CS"/>
</dbReference>
<comment type="catalytic activity">
    <reaction evidence="10 11">
        <text>NAD(+) + (deoxyribonucleotide)n-3'-hydroxyl + 5'-phospho-(deoxyribonucleotide)m = (deoxyribonucleotide)n+m + AMP + beta-nicotinamide D-nucleotide.</text>
        <dbReference type="EC" id="6.5.1.2"/>
    </reaction>
</comment>
<evidence type="ECO:0000313" key="13">
    <source>
        <dbReference type="EMBL" id="MFN1217429.1"/>
    </source>
</evidence>
<dbReference type="Gene3D" id="3.30.470.30">
    <property type="entry name" value="DNA ligase/mRNA capping enzyme"/>
    <property type="match status" value="1"/>
</dbReference>
<dbReference type="SUPFAM" id="SSF50249">
    <property type="entry name" value="Nucleic acid-binding proteins"/>
    <property type="match status" value="1"/>
</dbReference>
<name>A0ABW9K289_9FLAO</name>
<dbReference type="GO" id="GO:0003911">
    <property type="term" value="F:DNA ligase (NAD+) activity"/>
    <property type="evidence" value="ECO:0007669"/>
    <property type="project" value="UniProtKB-EC"/>
</dbReference>
<dbReference type="PROSITE" id="PS50172">
    <property type="entry name" value="BRCT"/>
    <property type="match status" value="1"/>
</dbReference>
<dbReference type="InterPro" id="IPR001357">
    <property type="entry name" value="BRCT_dom"/>
</dbReference>
<dbReference type="Pfam" id="PF01653">
    <property type="entry name" value="DNA_ligase_aden"/>
    <property type="match status" value="1"/>
</dbReference>
<dbReference type="Pfam" id="PF03119">
    <property type="entry name" value="DNA_ligase_ZBD"/>
    <property type="match status" value="1"/>
</dbReference>
<keyword evidence="14" id="KW-1185">Reference proteome</keyword>
<keyword evidence="5 11" id="KW-0227">DNA damage</keyword>
<dbReference type="InterPro" id="IPR010994">
    <property type="entry name" value="RuvA_2-like"/>
</dbReference>
<sequence length="668" mass="76077">MSENIQQKIEQLRKELHQHNENYYLLDAATISDYEFDMLLEQLQDLEAKHPEFYDENSPTVRVGGGITKVFPTIQHKFRMYSLDNSYDFDDLEDWEKRIIKTISDPVEFVAELKYDGASISILYENGKLAQAVTRGDGFQGDEITANVRTISDIPLTLKGDFPPHFFMRGEIYLTRKNFDKINKLREEEGLDPFMNPRNTASGSLKMQDSGEVRKRGLSSVLYQFISEDVPAKSHWELLQNAQSWGFKTSQQAKLCKTMDEVKEFISFWDTERHNLPFEIDGIVLKVNSLQQQRQLGYTAKSPRWAMAYKFKAEKVETELQSVSYQVGRTGAITPVANLKPVLLAGTIVKRASLHNEDIIKKLDLHEHDFVYVEKGGEIIPKIVGVNTEKRTEENKEIEYIKQCPECGTELVKVEDQAIHFCPNELHCPPQVVGRMIHYVSRKALNIDNLGSETIEQLYRERLIENPADFYALTKEQILPLERMAEKSAQNIISGIEKSKEIPFEKVLYGIGIKHVGETVAKKLVKNFATIDELKAATVEELCQVEDIGAKIAVSIVEFFQNSENILMIERLKSYGVQLEKGESTNEVLSNVLDGKAFLFTGKLSLFTREQAEEMVEKHGGKNISAVSKNLNFLVVGEKAGSKLKKAQDIGTITILDEQEFLDLIEKQ</sequence>
<evidence type="ECO:0000313" key="14">
    <source>
        <dbReference type="Proteomes" id="UP001634154"/>
    </source>
</evidence>
<dbReference type="InterPro" id="IPR036420">
    <property type="entry name" value="BRCT_dom_sf"/>
</dbReference>
<dbReference type="NCBIfam" id="NF005932">
    <property type="entry name" value="PRK07956.1"/>
    <property type="match status" value="1"/>
</dbReference>
<evidence type="ECO:0000256" key="8">
    <source>
        <dbReference type="ARBA" id="ARBA00023027"/>
    </source>
</evidence>
<dbReference type="InterPro" id="IPR001679">
    <property type="entry name" value="DNA_ligase"/>
</dbReference>
<dbReference type="SMART" id="SM00292">
    <property type="entry name" value="BRCT"/>
    <property type="match status" value="1"/>
</dbReference>
<dbReference type="Gene3D" id="6.20.10.30">
    <property type="match status" value="1"/>
</dbReference>
<comment type="cofactor">
    <cofactor evidence="11">
        <name>Mg(2+)</name>
        <dbReference type="ChEBI" id="CHEBI:18420"/>
    </cofactor>
    <cofactor evidence="11">
        <name>Mn(2+)</name>
        <dbReference type="ChEBI" id="CHEBI:29035"/>
    </cofactor>
</comment>
<dbReference type="SUPFAM" id="SSF47781">
    <property type="entry name" value="RuvA domain 2-like"/>
    <property type="match status" value="1"/>
</dbReference>
<keyword evidence="2 11" id="KW-0436">Ligase</keyword>
<dbReference type="Gene3D" id="2.40.50.140">
    <property type="entry name" value="Nucleic acid-binding proteins"/>
    <property type="match status" value="1"/>
</dbReference>
<feature type="binding site" evidence="11">
    <location>
        <position position="135"/>
    </location>
    <ligand>
        <name>NAD(+)</name>
        <dbReference type="ChEBI" id="CHEBI:57540"/>
    </ligand>
</feature>
<keyword evidence="11" id="KW-0464">Manganese</keyword>
<dbReference type="Proteomes" id="UP001634154">
    <property type="component" value="Unassembled WGS sequence"/>
</dbReference>
<keyword evidence="9 11" id="KW-0234">DNA repair</keyword>
<feature type="binding site" evidence="11">
    <location>
        <position position="112"/>
    </location>
    <ligand>
        <name>NAD(+)</name>
        <dbReference type="ChEBI" id="CHEBI:57540"/>
    </ligand>
</feature>
<dbReference type="SUPFAM" id="SSF56091">
    <property type="entry name" value="DNA ligase/mRNA capping enzyme, catalytic domain"/>
    <property type="match status" value="1"/>
</dbReference>
<dbReference type="SMART" id="SM00532">
    <property type="entry name" value="LIGANc"/>
    <property type="match status" value="1"/>
</dbReference>
<dbReference type="PANTHER" id="PTHR23389:SF9">
    <property type="entry name" value="DNA LIGASE"/>
    <property type="match status" value="1"/>
</dbReference>
<dbReference type="Pfam" id="PF00533">
    <property type="entry name" value="BRCT"/>
    <property type="match status" value="1"/>
</dbReference>
<keyword evidence="4 11" id="KW-0479">Metal-binding</keyword>
<evidence type="ECO:0000256" key="1">
    <source>
        <dbReference type="ARBA" id="ARBA00004067"/>
    </source>
</evidence>
<dbReference type="InterPro" id="IPR013840">
    <property type="entry name" value="DNAligase_N"/>
</dbReference>
<evidence type="ECO:0000256" key="5">
    <source>
        <dbReference type="ARBA" id="ARBA00022763"/>
    </source>
</evidence>
<dbReference type="Pfam" id="PF12826">
    <property type="entry name" value="HHH_2"/>
    <property type="match status" value="1"/>
</dbReference>
<feature type="binding site" evidence="11">
    <location>
        <begin position="33"/>
        <end position="37"/>
    </location>
    <ligand>
        <name>NAD(+)</name>
        <dbReference type="ChEBI" id="CHEBI:57540"/>
    </ligand>
</feature>
<protein>
    <recommendedName>
        <fullName evidence="11">DNA ligase</fullName>
        <ecNumber evidence="11">6.5.1.2</ecNumber>
    </recommendedName>
    <alternativeName>
        <fullName evidence="11">Polydeoxyribonucleotide synthase [NAD(+)]</fullName>
    </alternativeName>
</protein>
<evidence type="ECO:0000256" key="10">
    <source>
        <dbReference type="ARBA" id="ARBA00034005"/>
    </source>
</evidence>
<dbReference type="SMART" id="SM00278">
    <property type="entry name" value="HhH1"/>
    <property type="match status" value="3"/>
</dbReference>
<feature type="binding site" evidence="11">
    <location>
        <begin position="82"/>
        <end position="83"/>
    </location>
    <ligand>
        <name>NAD(+)</name>
        <dbReference type="ChEBI" id="CHEBI:57540"/>
    </ligand>
</feature>
<dbReference type="InterPro" id="IPR012340">
    <property type="entry name" value="NA-bd_OB-fold"/>
</dbReference>
<dbReference type="HAMAP" id="MF_01588">
    <property type="entry name" value="DNA_ligase_A"/>
    <property type="match status" value="1"/>
</dbReference>
<comment type="function">
    <text evidence="1 11">DNA ligase that catalyzes the formation of phosphodiester linkages between 5'-phosphoryl and 3'-hydroxyl groups in double-stranded DNA using NAD as a coenzyme and as the energy source for the reaction. It is essential for DNA replication and repair of damaged DNA.</text>
</comment>
<keyword evidence="8 11" id="KW-0520">NAD</keyword>
<evidence type="ECO:0000256" key="3">
    <source>
        <dbReference type="ARBA" id="ARBA00022705"/>
    </source>
</evidence>
<evidence type="ECO:0000259" key="12">
    <source>
        <dbReference type="PROSITE" id="PS50172"/>
    </source>
</evidence>
<dbReference type="NCBIfam" id="TIGR00575">
    <property type="entry name" value="dnlj"/>
    <property type="match status" value="1"/>
</dbReference>
<reference evidence="13 14" key="1">
    <citation type="submission" date="2024-12" db="EMBL/GenBank/DDBJ databases">
        <title>Draft genome sequence of Chryseobacterium kwangjuense AG447.</title>
        <authorList>
            <person name="Cheptsov V.S."/>
            <person name="Belov A."/>
            <person name="Zavarzina A.G."/>
        </authorList>
    </citation>
    <scope>NUCLEOTIDE SEQUENCE [LARGE SCALE GENOMIC DNA]</scope>
    <source>
        <strain evidence="13 14">AG447</strain>
    </source>
</reference>
<dbReference type="InterPro" id="IPR013839">
    <property type="entry name" value="DNAligase_adenylation"/>
</dbReference>
<dbReference type="EC" id="6.5.1.2" evidence="11"/>
<dbReference type="Gene3D" id="1.10.150.20">
    <property type="entry name" value="5' to 3' exonuclease, C-terminal subdomain"/>
    <property type="match status" value="2"/>
</dbReference>
<dbReference type="PIRSF" id="PIRSF001604">
    <property type="entry name" value="LigA"/>
    <property type="match status" value="1"/>
</dbReference>
<dbReference type="RefSeq" id="WP_409356660.1">
    <property type="nucleotide sequence ID" value="NZ_JBJXVJ010000002.1"/>
</dbReference>
<feature type="active site" description="N6-AMP-lysine intermediate" evidence="11">
    <location>
        <position position="114"/>
    </location>
</feature>
<gene>
    <name evidence="11 13" type="primary">ligA</name>
    <name evidence="13" type="ORF">ACKW6Q_10700</name>
</gene>